<evidence type="ECO:0000259" key="2">
    <source>
        <dbReference type="Pfam" id="PF05425"/>
    </source>
</evidence>
<name>A0A1I6LUH7_9EURY</name>
<protein>
    <recommendedName>
        <fullName evidence="2">Copper resistance protein D domain-containing protein</fullName>
    </recommendedName>
</protein>
<proteinExistence type="predicted"/>
<feature type="transmembrane region" description="Helical" evidence="1">
    <location>
        <begin position="6"/>
        <end position="33"/>
    </location>
</feature>
<keyword evidence="1" id="KW-1133">Transmembrane helix</keyword>
<evidence type="ECO:0000313" key="4">
    <source>
        <dbReference type="Proteomes" id="UP000199062"/>
    </source>
</evidence>
<feature type="transmembrane region" description="Helical" evidence="1">
    <location>
        <begin position="127"/>
        <end position="147"/>
    </location>
</feature>
<accession>A0A1I6LUH7</accession>
<evidence type="ECO:0000313" key="3">
    <source>
        <dbReference type="EMBL" id="SFS07113.1"/>
    </source>
</evidence>
<keyword evidence="1" id="KW-0472">Membrane</keyword>
<keyword evidence="4" id="KW-1185">Reference proteome</keyword>
<dbReference type="GO" id="GO:0016020">
    <property type="term" value="C:membrane"/>
    <property type="evidence" value="ECO:0007669"/>
    <property type="project" value="InterPro"/>
</dbReference>
<dbReference type="InterPro" id="IPR008457">
    <property type="entry name" value="Cu-R_CopD_dom"/>
</dbReference>
<dbReference type="Proteomes" id="UP000199062">
    <property type="component" value="Unassembled WGS sequence"/>
</dbReference>
<dbReference type="Pfam" id="PF05425">
    <property type="entry name" value="CopD"/>
    <property type="match status" value="1"/>
</dbReference>
<keyword evidence="1" id="KW-0812">Transmembrane</keyword>
<dbReference type="EMBL" id="FOZK01000003">
    <property type="protein sequence ID" value="SFS07113.1"/>
    <property type="molecule type" value="Genomic_DNA"/>
</dbReference>
<dbReference type="STRING" id="767519.SAMN05216559_3155"/>
<reference evidence="3 4" key="1">
    <citation type="submission" date="2016-10" db="EMBL/GenBank/DDBJ databases">
        <authorList>
            <person name="de Groot N.N."/>
        </authorList>
    </citation>
    <scope>NUCLEOTIDE SEQUENCE [LARGE SCALE GENOMIC DNA]</scope>
    <source>
        <strain evidence="3 4">CGMCC 1.10457</strain>
    </source>
</reference>
<gene>
    <name evidence="3" type="ORF">SAMN05216559_3155</name>
</gene>
<sequence>MGFVEAAVYGVHLLFAGLWSGSVLFVTLAVLPTAMDGDIDPAPMELVSNRLKQVSRVSALLLLLTGGHLAATFYTGSSLLNTTRGNLVLVMVALWFLLAAFTEIAASKLSDGLAQQKIREPARNARPFLLAASLVSVLLLFDAGALLGL</sequence>
<feature type="domain" description="Copper resistance protein D" evidence="2">
    <location>
        <begin position="48"/>
        <end position="145"/>
    </location>
</feature>
<organism evidence="3 4">
    <name type="scientific">Halomicrobium zhouii</name>
    <dbReference type="NCBI Taxonomy" id="767519"/>
    <lineage>
        <taxon>Archaea</taxon>
        <taxon>Methanobacteriati</taxon>
        <taxon>Methanobacteriota</taxon>
        <taxon>Stenosarchaea group</taxon>
        <taxon>Halobacteria</taxon>
        <taxon>Halobacteriales</taxon>
        <taxon>Haloarculaceae</taxon>
        <taxon>Halomicrobium</taxon>
    </lineage>
</organism>
<feature type="transmembrane region" description="Helical" evidence="1">
    <location>
        <begin position="54"/>
        <end position="75"/>
    </location>
</feature>
<feature type="transmembrane region" description="Helical" evidence="1">
    <location>
        <begin position="87"/>
        <end position="106"/>
    </location>
</feature>
<dbReference type="RefSeq" id="WP_089817492.1">
    <property type="nucleotide sequence ID" value="NZ_FOZK01000003.1"/>
</dbReference>
<evidence type="ECO:0000256" key="1">
    <source>
        <dbReference type="SAM" id="Phobius"/>
    </source>
</evidence>
<dbReference type="AlphaFoldDB" id="A0A1I6LUH7"/>
<dbReference type="OrthoDB" id="340884at2157"/>